<comment type="subcellular location">
    <subcellularLocation>
        <location evidence="1">Cell membrane</location>
        <topology evidence="1">Multi-pass membrane protein</topology>
    </subcellularLocation>
</comment>
<feature type="transmembrane region" description="Helical" evidence="6">
    <location>
        <begin position="300"/>
        <end position="322"/>
    </location>
</feature>
<keyword evidence="2" id="KW-1003">Cell membrane</keyword>
<feature type="transmembrane region" description="Helical" evidence="6">
    <location>
        <begin position="251"/>
        <end position="269"/>
    </location>
</feature>
<sequence length="335" mass="35168">MTVGRRPASHRWIRHAIGLGITVVCLIVLFRQVRLSDVLDALASFEWRYLIAGIASLACGYALRILRWSMMLRATGANAGFAVCSAPFLASIALNNILPLRLGDVVRALVFPSSMGITKTVATSSLFVERLIDLMTLLASFAIGLLAVRAVEIPANLVNSAVTLALMGGAALSVGLLASRPLAKFFLGLADNPATAPGLGRVYRTLGELLHGFDAMSRPRLLLSMLAVSMLVWIGEAGLFYFVLIGAGMDGTPVIALLVMAMATLATLVPSSPGYVGPFHLAAFTAISLAGGATAQAGSYAVVVHLALWLSTTLAGAVAIWIRPELLRAAKSQAS</sequence>
<evidence type="ECO:0000256" key="3">
    <source>
        <dbReference type="ARBA" id="ARBA00022692"/>
    </source>
</evidence>
<feature type="transmembrane region" description="Helical" evidence="6">
    <location>
        <begin position="75"/>
        <end position="94"/>
    </location>
</feature>
<evidence type="ECO:0000256" key="4">
    <source>
        <dbReference type="ARBA" id="ARBA00022989"/>
    </source>
</evidence>
<dbReference type="PANTHER" id="PTHR39087:SF2">
    <property type="entry name" value="UPF0104 MEMBRANE PROTEIN MJ1595"/>
    <property type="match status" value="1"/>
</dbReference>
<dbReference type="OrthoDB" id="5242769at2"/>
<dbReference type="KEGG" id="bgm:CAL15_00035"/>
<evidence type="ECO:0000256" key="6">
    <source>
        <dbReference type="SAM" id="Phobius"/>
    </source>
</evidence>
<dbReference type="NCBIfam" id="TIGR00374">
    <property type="entry name" value="flippase-like domain"/>
    <property type="match status" value="1"/>
</dbReference>
<feature type="transmembrane region" description="Helical" evidence="6">
    <location>
        <begin position="221"/>
        <end position="245"/>
    </location>
</feature>
<reference evidence="7 8" key="1">
    <citation type="submission" date="2017-05" db="EMBL/GenBank/DDBJ databases">
        <title>Complete and WGS of Bordetella genogroups.</title>
        <authorList>
            <person name="Spilker T."/>
            <person name="LiPuma J."/>
        </authorList>
    </citation>
    <scope>NUCLEOTIDE SEQUENCE [LARGE SCALE GENOMIC DNA]</scope>
    <source>
        <strain evidence="7 8">AU7206</strain>
    </source>
</reference>
<dbReference type="PANTHER" id="PTHR39087">
    <property type="entry name" value="UPF0104 MEMBRANE PROTEIN MJ1595"/>
    <property type="match status" value="1"/>
</dbReference>
<keyword evidence="8" id="KW-1185">Reference proteome</keyword>
<evidence type="ECO:0000313" key="7">
    <source>
        <dbReference type="EMBL" id="ARP92906.1"/>
    </source>
</evidence>
<feature type="transmembrane region" description="Helical" evidence="6">
    <location>
        <begin position="12"/>
        <end position="33"/>
    </location>
</feature>
<organism evidence="7 8">
    <name type="scientific">Bordetella genomosp. 13</name>
    <dbReference type="NCBI Taxonomy" id="463040"/>
    <lineage>
        <taxon>Bacteria</taxon>
        <taxon>Pseudomonadati</taxon>
        <taxon>Pseudomonadota</taxon>
        <taxon>Betaproteobacteria</taxon>
        <taxon>Burkholderiales</taxon>
        <taxon>Alcaligenaceae</taxon>
        <taxon>Bordetella</taxon>
    </lineage>
</organism>
<feature type="transmembrane region" description="Helical" evidence="6">
    <location>
        <begin position="134"/>
        <end position="151"/>
    </location>
</feature>
<feature type="transmembrane region" description="Helical" evidence="6">
    <location>
        <begin position="45"/>
        <end position="63"/>
    </location>
</feature>
<dbReference type="Proteomes" id="UP000194161">
    <property type="component" value="Chromosome"/>
</dbReference>
<evidence type="ECO:0000256" key="2">
    <source>
        <dbReference type="ARBA" id="ARBA00022475"/>
    </source>
</evidence>
<keyword evidence="5 6" id="KW-0472">Membrane</keyword>
<keyword evidence="4 6" id="KW-1133">Transmembrane helix</keyword>
<feature type="transmembrane region" description="Helical" evidence="6">
    <location>
        <begin position="157"/>
        <end position="178"/>
    </location>
</feature>
<protein>
    <submittedName>
        <fullName evidence="7">TIGR00374 family protein</fullName>
    </submittedName>
</protein>
<evidence type="ECO:0000256" key="5">
    <source>
        <dbReference type="ARBA" id="ARBA00023136"/>
    </source>
</evidence>
<evidence type="ECO:0000313" key="8">
    <source>
        <dbReference type="Proteomes" id="UP000194161"/>
    </source>
</evidence>
<accession>A0A1W6Z661</accession>
<dbReference type="RefSeq" id="WP_086076743.1">
    <property type="nucleotide sequence ID" value="NZ_CP021111.1"/>
</dbReference>
<dbReference type="GO" id="GO:0005886">
    <property type="term" value="C:plasma membrane"/>
    <property type="evidence" value="ECO:0007669"/>
    <property type="project" value="UniProtKB-SubCell"/>
</dbReference>
<proteinExistence type="predicted"/>
<dbReference type="Pfam" id="PF03706">
    <property type="entry name" value="LPG_synthase_TM"/>
    <property type="match status" value="1"/>
</dbReference>
<gene>
    <name evidence="7" type="ORF">CAL15_00035</name>
</gene>
<dbReference type="InterPro" id="IPR022791">
    <property type="entry name" value="L-PG_synthase/AglD"/>
</dbReference>
<dbReference type="STRING" id="463040.CAL15_00035"/>
<name>A0A1W6Z661_9BORD</name>
<evidence type="ECO:0000256" key="1">
    <source>
        <dbReference type="ARBA" id="ARBA00004651"/>
    </source>
</evidence>
<keyword evidence="3 6" id="KW-0812">Transmembrane</keyword>
<dbReference type="EMBL" id="CP021111">
    <property type="protein sequence ID" value="ARP92906.1"/>
    <property type="molecule type" value="Genomic_DNA"/>
</dbReference>
<dbReference type="AlphaFoldDB" id="A0A1W6Z661"/>